<accession>A0A498Q2E8</accession>
<feature type="region of interest" description="Disordered" evidence="1">
    <location>
        <begin position="29"/>
        <end position="55"/>
    </location>
</feature>
<proteinExistence type="predicted"/>
<dbReference type="EMBL" id="UPHP01000070">
    <property type="protein sequence ID" value="VBA39477.1"/>
    <property type="molecule type" value="Genomic_DNA"/>
</dbReference>
<sequence length="211" mass="23279">MPVSGSQSAGRNTGSLVRSGLWRQVLACQPGPERSSGTSSSLRQTNSRSQRGLGVSSAMRADHLCSRAAHATYWRHNPLPIRAVHSLRGGHTFVVDLDGDPRHDIIMHHRVCRRGKPSRRYGASPTSQHRVVSQSVSSPMIGVRSPCMTRAEVPGLNGLRACADATYWVRRRRKVDAKPENRRPTDPSCRSRWAHSITEVAGIGVEKRHRG</sequence>
<organism evidence="2 3">
    <name type="scientific">Mycobacterium attenuatum</name>
    <dbReference type="NCBI Taxonomy" id="2341086"/>
    <lineage>
        <taxon>Bacteria</taxon>
        <taxon>Bacillati</taxon>
        <taxon>Actinomycetota</taxon>
        <taxon>Actinomycetes</taxon>
        <taxon>Mycobacteriales</taxon>
        <taxon>Mycobacteriaceae</taxon>
        <taxon>Mycobacterium</taxon>
    </lineage>
</organism>
<reference evidence="2 3" key="1">
    <citation type="submission" date="2018-09" db="EMBL/GenBank/DDBJ databases">
        <authorList>
            <person name="Tagini F."/>
        </authorList>
    </citation>
    <scope>NUCLEOTIDE SEQUENCE [LARGE SCALE GENOMIC DNA]</scope>
    <source>
        <strain evidence="2 3">MK136</strain>
    </source>
</reference>
<evidence type="ECO:0000313" key="3">
    <source>
        <dbReference type="Proteomes" id="UP000273307"/>
    </source>
</evidence>
<evidence type="ECO:0000256" key="1">
    <source>
        <dbReference type="SAM" id="MobiDB-lite"/>
    </source>
</evidence>
<name>A0A498Q2E8_9MYCO</name>
<dbReference type="AlphaFoldDB" id="A0A498Q2E8"/>
<gene>
    <name evidence="2" type="ORF">LAUMK136_03014</name>
</gene>
<dbReference type="Proteomes" id="UP000273307">
    <property type="component" value="Unassembled WGS sequence"/>
</dbReference>
<feature type="compositionally biased region" description="Polar residues" evidence="1">
    <location>
        <begin position="35"/>
        <end position="50"/>
    </location>
</feature>
<keyword evidence="3" id="KW-1185">Reference proteome</keyword>
<protein>
    <submittedName>
        <fullName evidence="2">Uncharacterized protein</fullName>
    </submittedName>
</protein>
<evidence type="ECO:0000313" key="2">
    <source>
        <dbReference type="EMBL" id="VBA39477.1"/>
    </source>
</evidence>